<reference evidence="5" key="1">
    <citation type="submission" date="2012-12" db="EMBL/GenBank/DDBJ databases">
        <authorList>
            <person name="Hellsten U."/>
            <person name="Grimwood J."/>
            <person name="Chapman J.A."/>
            <person name="Shapiro H."/>
            <person name="Aerts A."/>
            <person name="Otillar R.P."/>
            <person name="Terry A.Y."/>
            <person name="Boore J.L."/>
            <person name="Simakov O."/>
            <person name="Marletaz F."/>
            <person name="Cho S.-J."/>
            <person name="Edsinger-Gonzales E."/>
            <person name="Havlak P."/>
            <person name="Kuo D.-H."/>
            <person name="Larsson T."/>
            <person name="Lv J."/>
            <person name="Arendt D."/>
            <person name="Savage R."/>
            <person name="Osoegawa K."/>
            <person name="de Jong P."/>
            <person name="Lindberg D.R."/>
            <person name="Seaver E.C."/>
            <person name="Weisblat D.A."/>
            <person name="Putnam N.H."/>
            <person name="Grigoriev I.V."/>
            <person name="Rokhsar D.S."/>
        </authorList>
    </citation>
    <scope>NUCLEOTIDE SEQUENCE</scope>
    <source>
        <strain evidence="5">I ESC-2004</strain>
    </source>
</reference>
<evidence type="ECO:0000256" key="1">
    <source>
        <dbReference type="SAM" id="MobiDB-lite"/>
    </source>
</evidence>
<name>R7U5Q9_CAPTE</name>
<keyword evidence="2" id="KW-1133">Transmembrane helix</keyword>
<feature type="transmembrane region" description="Helical" evidence="2">
    <location>
        <begin position="335"/>
        <end position="356"/>
    </location>
</feature>
<protein>
    <submittedName>
        <fullName evidence="3 4">Uncharacterized protein</fullName>
    </submittedName>
</protein>
<feature type="region of interest" description="Disordered" evidence="1">
    <location>
        <begin position="79"/>
        <end position="99"/>
    </location>
</feature>
<reference evidence="4" key="3">
    <citation type="submission" date="2015-06" db="UniProtKB">
        <authorList>
            <consortium name="EnsemblMetazoa"/>
        </authorList>
    </citation>
    <scope>IDENTIFICATION</scope>
</reference>
<proteinExistence type="predicted"/>
<evidence type="ECO:0000313" key="4">
    <source>
        <dbReference type="EnsemblMetazoa" id="CapteP228554"/>
    </source>
</evidence>
<feature type="region of interest" description="Disordered" evidence="1">
    <location>
        <begin position="1"/>
        <end position="40"/>
    </location>
</feature>
<dbReference type="AlphaFoldDB" id="R7U5Q9"/>
<sequence>MNSHAAHSDSPTPQSQNYSQKSDSVKSDLKGLSSDEEGSLKVKEQLKSDIAKPITPLTPAKTLINQLKKRLEVRKSVDNVCTPDKTSPGLEKLRNTPVSQGLKTKRRILEAKHLEAKSNAALMHGIGGGISLWPHMENMRLDLKEILIMLSMYHGSTSPLSIEIMAQFGQLPRSNSRASTPSYIAHPLMMNSHAAHSDSPTPQSQNYSQKSDSVKSDLKGLSSDEEGSLKVKEQLKSDIAKPITPLTPAKTLINQLKKRLEVRKSVDNVCTPDKTSPGLEKLRNTPVSQGLKTKRRILEAKHLEAKSNAALMHGIGGGISLWPHMENMRLDLKEVATLAITSCCLLAVTAVTFFSFHGQALDDLESYASILPSYRQQLPVLSKRENFVDGLLVWHADFTGLVGQIEERFSLIGIDAAYISGGIVYIAGMSSLLYLLIENIFSKNRLTPRRIKIWVSLLVVLGAWTVLTLYLYVAAYRLEMSLQSVLQTLENQLGELVFRKDLQLSTYHNICRYWSTRYLPPRGTGFLSLFGVVSLVDVSFYLSYYCVPVATALLSPVVHLVMSLMHVYAPTPNVAS</sequence>
<dbReference type="EMBL" id="AMQN01009309">
    <property type="status" value="NOT_ANNOTATED_CDS"/>
    <property type="molecule type" value="Genomic_DNA"/>
</dbReference>
<evidence type="ECO:0000313" key="3">
    <source>
        <dbReference type="EMBL" id="ELU01314.1"/>
    </source>
</evidence>
<keyword evidence="5" id="KW-1185">Reference proteome</keyword>
<dbReference type="OrthoDB" id="6116397at2759"/>
<dbReference type="EMBL" id="KB305155">
    <property type="protein sequence ID" value="ELU01314.1"/>
    <property type="molecule type" value="Genomic_DNA"/>
</dbReference>
<feature type="compositionally biased region" description="Polar residues" evidence="1">
    <location>
        <begin position="198"/>
        <end position="211"/>
    </location>
</feature>
<evidence type="ECO:0000313" key="5">
    <source>
        <dbReference type="Proteomes" id="UP000014760"/>
    </source>
</evidence>
<keyword evidence="2" id="KW-0472">Membrane</keyword>
<dbReference type="Proteomes" id="UP000014760">
    <property type="component" value="Unassembled WGS sequence"/>
</dbReference>
<keyword evidence="2" id="KW-0812">Transmembrane</keyword>
<organism evidence="3">
    <name type="scientific">Capitella teleta</name>
    <name type="common">Polychaete worm</name>
    <dbReference type="NCBI Taxonomy" id="283909"/>
    <lineage>
        <taxon>Eukaryota</taxon>
        <taxon>Metazoa</taxon>
        <taxon>Spiralia</taxon>
        <taxon>Lophotrochozoa</taxon>
        <taxon>Annelida</taxon>
        <taxon>Polychaeta</taxon>
        <taxon>Sedentaria</taxon>
        <taxon>Scolecida</taxon>
        <taxon>Capitellidae</taxon>
        <taxon>Capitella</taxon>
    </lineage>
</organism>
<gene>
    <name evidence="3" type="ORF">CAPTEDRAFT_228554</name>
</gene>
<accession>R7U5Q9</accession>
<feature type="region of interest" description="Disordered" evidence="1">
    <location>
        <begin position="192"/>
        <end position="228"/>
    </location>
</feature>
<evidence type="ECO:0000256" key="2">
    <source>
        <dbReference type="SAM" id="Phobius"/>
    </source>
</evidence>
<reference evidence="3 5" key="2">
    <citation type="journal article" date="2013" name="Nature">
        <title>Insights into bilaterian evolution from three spiralian genomes.</title>
        <authorList>
            <person name="Simakov O."/>
            <person name="Marletaz F."/>
            <person name="Cho S.J."/>
            <person name="Edsinger-Gonzales E."/>
            <person name="Havlak P."/>
            <person name="Hellsten U."/>
            <person name="Kuo D.H."/>
            <person name="Larsson T."/>
            <person name="Lv J."/>
            <person name="Arendt D."/>
            <person name="Savage R."/>
            <person name="Osoegawa K."/>
            <person name="de Jong P."/>
            <person name="Grimwood J."/>
            <person name="Chapman J.A."/>
            <person name="Shapiro H."/>
            <person name="Aerts A."/>
            <person name="Otillar R.P."/>
            <person name="Terry A.Y."/>
            <person name="Boore J.L."/>
            <person name="Grigoriev I.V."/>
            <person name="Lindberg D.R."/>
            <person name="Seaver E.C."/>
            <person name="Weisblat D.A."/>
            <person name="Putnam N.H."/>
            <person name="Rokhsar D.S."/>
        </authorList>
    </citation>
    <scope>NUCLEOTIDE SEQUENCE</scope>
    <source>
        <strain evidence="3 5">I ESC-2004</strain>
    </source>
</reference>
<feature type="transmembrane region" description="Helical" evidence="2">
    <location>
        <begin position="416"/>
        <end position="441"/>
    </location>
</feature>
<feature type="transmembrane region" description="Helical" evidence="2">
    <location>
        <begin position="453"/>
        <end position="473"/>
    </location>
</feature>
<feature type="compositionally biased region" description="Polar residues" evidence="1">
    <location>
        <begin position="1"/>
        <end position="22"/>
    </location>
</feature>
<feature type="transmembrane region" description="Helical" evidence="2">
    <location>
        <begin position="523"/>
        <end position="542"/>
    </location>
</feature>
<dbReference type="EnsemblMetazoa" id="CapteT228554">
    <property type="protein sequence ID" value="CapteP228554"/>
    <property type="gene ID" value="CapteG228554"/>
</dbReference>
<dbReference type="EMBL" id="AMQN01009310">
    <property type="status" value="NOT_ANNOTATED_CDS"/>
    <property type="molecule type" value="Genomic_DNA"/>
</dbReference>
<dbReference type="HOGENOM" id="CLU_473475_0_0_1"/>
<feature type="transmembrane region" description="Helical" evidence="2">
    <location>
        <begin position="549"/>
        <end position="569"/>
    </location>
</feature>